<organism evidence="14 15">
    <name type="scientific">Egicoccus halophilus</name>
    <dbReference type="NCBI Taxonomy" id="1670830"/>
    <lineage>
        <taxon>Bacteria</taxon>
        <taxon>Bacillati</taxon>
        <taxon>Actinomycetota</taxon>
        <taxon>Nitriliruptoria</taxon>
        <taxon>Egicoccales</taxon>
        <taxon>Egicoccaceae</taxon>
        <taxon>Egicoccus</taxon>
    </lineage>
</organism>
<keyword evidence="5 12" id="KW-0963">Cytoplasm</keyword>
<protein>
    <recommendedName>
        <fullName evidence="4 12">Ribosomal RNA small subunit methyltransferase E</fullName>
        <ecNumber evidence="3 12">2.1.1.193</ecNumber>
    </recommendedName>
</protein>
<dbReference type="Pfam" id="PF04452">
    <property type="entry name" value="Methyltrans_RNA"/>
    <property type="match status" value="1"/>
</dbReference>
<evidence type="ECO:0000256" key="5">
    <source>
        <dbReference type="ARBA" id="ARBA00022490"/>
    </source>
</evidence>
<gene>
    <name evidence="14" type="primary">rsmE</name>
    <name evidence="14" type="ORF">GCM10011354_33160</name>
</gene>
<evidence type="ECO:0000256" key="3">
    <source>
        <dbReference type="ARBA" id="ARBA00012328"/>
    </source>
</evidence>
<dbReference type="PANTHER" id="PTHR30027:SF3">
    <property type="entry name" value="16S RRNA (URACIL(1498)-N(3))-METHYLTRANSFERASE"/>
    <property type="match status" value="1"/>
</dbReference>
<reference evidence="14" key="1">
    <citation type="journal article" date="2014" name="Int. J. Syst. Evol. Microbiol.">
        <title>Complete genome sequence of Corynebacterium casei LMG S-19264T (=DSM 44701T), isolated from a smear-ripened cheese.</title>
        <authorList>
            <consortium name="US DOE Joint Genome Institute (JGI-PGF)"/>
            <person name="Walter F."/>
            <person name="Albersmeier A."/>
            <person name="Kalinowski J."/>
            <person name="Ruckert C."/>
        </authorList>
    </citation>
    <scope>NUCLEOTIDE SEQUENCE</scope>
    <source>
        <strain evidence="14">CGMCC 1.14988</strain>
    </source>
</reference>
<evidence type="ECO:0000256" key="12">
    <source>
        <dbReference type="PIRNR" id="PIRNR015601"/>
    </source>
</evidence>
<dbReference type="InterPro" id="IPR029026">
    <property type="entry name" value="tRNA_m1G_MTases_N"/>
</dbReference>
<sequence>MSLTPFLHVDTPLRERRAGDEIVLDAEVRRHVRTVLRLAEGAECRVADGAGASAPAVLLGEGARLRADATYEPPPTPRLVVAQALAKGRRFDDVVRAGTELGADAFVPVVATRSVVRLEGKADRVVARWDAVARAAAEQSRRRHRPQVSSPRTVAELAEQVGLLVAHPGGAPLPTVVTELRGVEQCVVAVGPEGGWTDAEVRDLLARGARTVGLGPNVLRTEHAAAAALAVLGACTGRWDVAAGPAD</sequence>
<dbReference type="CDD" id="cd18084">
    <property type="entry name" value="RsmE-like"/>
    <property type="match status" value="1"/>
</dbReference>
<comment type="subcellular location">
    <subcellularLocation>
        <location evidence="1 12">Cytoplasm</location>
    </subcellularLocation>
</comment>
<comment type="function">
    <text evidence="10 12">Specifically methylates the N3 position of the uracil ring of uridine 1498 (m3U1498) in 16S rRNA. Acts on the fully assembled 30S ribosomal subunit.</text>
</comment>
<dbReference type="InterPro" id="IPR029028">
    <property type="entry name" value="Alpha/beta_knot_MTases"/>
</dbReference>
<evidence type="ECO:0000256" key="2">
    <source>
        <dbReference type="ARBA" id="ARBA00005528"/>
    </source>
</evidence>
<dbReference type="RefSeq" id="WP_165404067.1">
    <property type="nucleotide sequence ID" value="NZ_BMHA01000014.1"/>
</dbReference>
<name>A0A8J3ETC3_9ACTN</name>
<dbReference type="Proteomes" id="UP000650511">
    <property type="component" value="Unassembled WGS sequence"/>
</dbReference>
<dbReference type="InterPro" id="IPR015947">
    <property type="entry name" value="PUA-like_sf"/>
</dbReference>
<keyword evidence="9 12" id="KW-0949">S-adenosyl-L-methionine</keyword>
<proteinExistence type="inferred from homology"/>
<comment type="catalytic activity">
    <reaction evidence="11 12">
        <text>uridine(1498) in 16S rRNA + S-adenosyl-L-methionine = N(3)-methyluridine(1498) in 16S rRNA + S-adenosyl-L-homocysteine + H(+)</text>
        <dbReference type="Rhea" id="RHEA:42920"/>
        <dbReference type="Rhea" id="RHEA-COMP:10283"/>
        <dbReference type="Rhea" id="RHEA-COMP:10284"/>
        <dbReference type="ChEBI" id="CHEBI:15378"/>
        <dbReference type="ChEBI" id="CHEBI:57856"/>
        <dbReference type="ChEBI" id="CHEBI:59789"/>
        <dbReference type="ChEBI" id="CHEBI:65315"/>
        <dbReference type="ChEBI" id="CHEBI:74502"/>
        <dbReference type="EC" id="2.1.1.193"/>
    </reaction>
</comment>
<evidence type="ECO:0000256" key="6">
    <source>
        <dbReference type="ARBA" id="ARBA00022552"/>
    </source>
</evidence>
<reference evidence="14" key="2">
    <citation type="submission" date="2020-09" db="EMBL/GenBank/DDBJ databases">
        <authorList>
            <person name="Sun Q."/>
            <person name="Zhou Y."/>
        </authorList>
    </citation>
    <scope>NUCLEOTIDE SEQUENCE</scope>
    <source>
        <strain evidence="14">CGMCC 1.14988</strain>
    </source>
</reference>
<dbReference type="EMBL" id="BMHA01000014">
    <property type="protein sequence ID" value="GGI09253.1"/>
    <property type="molecule type" value="Genomic_DNA"/>
</dbReference>
<accession>A0A8J3ETC3</accession>
<dbReference type="NCBIfam" id="TIGR00046">
    <property type="entry name" value="RsmE family RNA methyltransferase"/>
    <property type="match status" value="1"/>
</dbReference>
<dbReference type="PIRSF" id="PIRSF015601">
    <property type="entry name" value="MTase_slr0722"/>
    <property type="match status" value="1"/>
</dbReference>
<dbReference type="InterPro" id="IPR046886">
    <property type="entry name" value="RsmE_MTase_dom"/>
</dbReference>
<evidence type="ECO:0000256" key="1">
    <source>
        <dbReference type="ARBA" id="ARBA00004496"/>
    </source>
</evidence>
<comment type="caution">
    <text evidence="14">The sequence shown here is derived from an EMBL/GenBank/DDBJ whole genome shotgun (WGS) entry which is preliminary data.</text>
</comment>
<evidence type="ECO:0000259" key="13">
    <source>
        <dbReference type="Pfam" id="PF04452"/>
    </source>
</evidence>
<keyword evidence="15" id="KW-1185">Reference proteome</keyword>
<feature type="domain" description="Ribosomal RNA small subunit methyltransferase E methyltransferase" evidence="13">
    <location>
        <begin position="76"/>
        <end position="232"/>
    </location>
</feature>
<evidence type="ECO:0000256" key="8">
    <source>
        <dbReference type="ARBA" id="ARBA00022679"/>
    </source>
</evidence>
<evidence type="ECO:0000313" key="14">
    <source>
        <dbReference type="EMBL" id="GGI09253.1"/>
    </source>
</evidence>
<dbReference type="SUPFAM" id="SSF88697">
    <property type="entry name" value="PUA domain-like"/>
    <property type="match status" value="1"/>
</dbReference>
<dbReference type="PANTHER" id="PTHR30027">
    <property type="entry name" value="RIBOSOMAL RNA SMALL SUBUNIT METHYLTRANSFERASE E"/>
    <property type="match status" value="1"/>
</dbReference>
<dbReference type="InterPro" id="IPR006700">
    <property type="entry name" value="RsmE"/>
</dbReference>
<keyword evidence="8 12" id="KW-0808">Transferase</keyword>
<keyword evidence="7 12" id="KW-0489">Methyltransferase</keyword>
<dbReference type="GO" id="GO:0005737">
    <property type="term" value="C:cytoplasm"/>
    <property type="evidence" value="ECO:0007669"/>
    <property type="project" value="UniProtKB-SubCell"/>
</dbReference>
<evidence type="ECO:0000313" key="15">
    <source>
        <dbReference type="Proteomes" id="UP000650511"/>
    </source>
</evidence>
<dbReference type="SUPFAM" id="SSF75217">
    <property type="entry name" value="alpha/beta knot"/>
    <property type="match status" value="1"/>
</dbReference>
<keyword evidence="6 12" id="KW-0698">rRNA processing</keyword>
<dbReference type="Gene3D" id="3.40.1280.10">
    <property type="match status" value="1"/>
</dbReference>
<evidence type="ECO:0000256" key="7">
    <source>
        <dbReference type="ARBA" id="ARBA00022603"/>
    </source>
</evidence>
<dbReference type="EC" id="2.1.1.193" evidence="3 12"/>
<evidence type="ECO:0000256" key="4">
    <source>
        <dbReference type="ARBA" id="ARBA00013673"/>
    </source>
</evidence>
<evidence type="ECO:0000256" key="9">
    <source>
        <dbReference type="ARBA" id="ARBA00022691"/>
    </source>
</evidence>
<dbReference type="GO" id="GO:0070475">
    <property type="term" value="P:rRNA base methylation"/>
    <property type="evidence" value="ECO:0007669"/>
    <property type="project" value="TreeGrafter"/>
</dbReference>
<dbReference type="AlphaFoldDB" id="A0A8J3ETC3"/>
<evidence type="ECO:0000256" key="10">
    <source>
        <dbReference type="ARBA" id="ARBA00025699"/>
    </source>
</evidence>
<dbReference type="GO" id="GO:0070042">
    <property type="term" value="F:rRNA (uridine-N3-)-methyltransferase activity"/>
    <property type="evidence" value="ECO:0007669"/>
    <property type="project" value="TreeGrafter"/>
</dbReference>
<comment type="similarity">
    <text evidence="2 12">Belongs to the RNA methyltransferase RsmE family.</text>
</comment>
<evidence type="ECO:0000256" key="11">
    <source>
        <dbReference type="ARBA" id="ARBA00047944"/>
    </source>
</evidence>